<feature type="compositionally biased region" description="Polar residues" evidence="1">
    <location>
        <begin position="228"/>
        <end position="241"/>
    </location>
</feature>
<sequence>MLGEKAAMGKGQRFQVLGSLRRGKSTAQKQERKADGKENKAQHILGLTEAALDTARAQSISSSSTAGVPALSLSDATTEFGSSTASTERPETTPELKLKASSVLLHEEFCINAEPGNLALSRRLTPHGSSSTLNSHYDAQALPAAISQQTSESSRRDFALRKGSPLVINSITPDKVSQRQMRLLKKPRKGQKAEDSKLSKLSLRSPDSSARSLFGSQRSVVLSEDGSKSTSALPTQMSMSKNENRHQKPPRSGPGMASTTNGSHEPTASATRTKPQADASHLKVNIRRPKIGVKHWFDGFECDSSEDEAINEPELDQSFVNGMEAAFENGRIGLLSKASDAGEMYTSKDSDGGFAPGPLKVSRPASKKQMLAPEAIPPRVSTLNAKSSKSTLSQPTSHHLSTVSSKAKANSLAANDLHQTSVLDLSSSDDDEPEQPEEEKESLPQLRDSIAVESLIDSDIVIGTAKAVDTKQTASIQATPSLKRVRRNQARTAARPPIEPPHDRGLHHRATYLSDQSSETTPGEADLLGSFPPTPTDVPSSARTSILGSRFSDNLSIESTRLVSVTKHEESLLTAIRLRKALNQVNGSRADPRMQALGGSGRDPTRQQRQPQESSIATKVAPHPRSRTPDMRDPIHADVMSDGASYTTFQTNRSIEQSTRFSFASFRSDSSLAPEDSLFLKVSPHLLATANGPTRLSRATFLSTSTDNSREASRTRRENNYRTTLEKLSSVPDRDDISSQDFIDWPYHGWESRATVTAAH</sequence>
<reference evidence="2 3" key="1">
    <citation type="submission" date="2015-01" db="EMBL/GenBank/DDBJ databases">
        <title>The Genome Sequence of Exophiala sideris CBS121828.</title>
        <authorList>
            <consortium name="The Broad Institute Genomics Platform"/>
            <person name="Cuomo C."/>
            <person name="de Hoog S."/>
            <person name="Gorbushina A."/>
            <person name="Stielow B."/>
            <person name="Teixiera M."/>
            <person name="Abouelleil A."/>
            <person name="Chapman S.B."/>
            <person name="Priest M."/>
            <person name="Young S.K."/>
            <person name="Wortman J."/>
            <person name="Nusbaum C."/>
            <person name="Birren B."/>
        </authorList>
    </citation>
    <scope>NUCLEOTIDE SEQUENCE [LARGE SCALE GENOMIC DNA]</scope>
    <source>
        <strain evidence="2 3">CBS 121828</strain>
    </source>
</reference>
<dbReference type="STRING" id="1016849.A0A0D1Z8T9"/>
<organism evidence="2 3">
    <name type="scientific">Exophiala sideris</name>
    <dbReference type="NCBI Taxonomy" id="1016849"/>
    <lineage>
        <taxon>Eukaryota</taxon>
        <taxon>Fungi</taxon>
        <taxon>Dikarya</taxon>
        <taxon>Ascomycota</taxon>
        <taxon>Pezizomycotina</taxon>
        <taxon>Eurotiomycetes</taxon>
        <taxon>Chaetothyriomycetidae</taxon>
        <taxon>Chaetothyriales</taxon>
        <taxon>Herpotrichiellaceae</taxon>
        <taxon>Exophiala</taxon>
    </lineage>
</organism>
<accession>A0A0D1Z8T9</accession>
<feature type="compositionally biased region" description="Polar residues" evidence="1">
    <location>
        <begin position="381"/>
        <end position="403"/>
    </location>
</feature>
<dbReference type="HOGENOM" id="CLU_372559_0_0_1"/>
<dbReference type="EMBL" id="KN846952">
    <property type="protein sequence ID" value="KIV83183.1"/>
    <property type="molecule type" value="Genomic_DNA"/>
</dbReference>
<feature type="compositionally biased region" description="Acidic residues" evidence="1">
    <location>
        <begin position="427"/>
        <end position="440"/>
    </location>
</feature>
<dbReference type="OrthoDB" id="5244050at2759"/>
<feature type="region of interest" description="Disordered" evidence="1">
    <location>
        <begin position="170"/>
        <end position="279"/>
    </location>
</feature>
<evidence type="ECO:0000256" key="1">
    <source>
        <dbReference type="SAM" id="MobiDB-lite"/>
    </source>
</evidence>
<feature type="compositionally biased region" description="Polar residues" evidence="1">
    <location>
        <begin position="607"/>
        <end position="617"/>
    </location>
</feature>
<protein>
    <submittedName>
        <fullName evidence="2">Uncharacterized protein</fullName>
    </submittedName>
</protein>
<feature type="region of interest" description="Disordered" evidence="1">
    <location>
        <begin position="584"/>
        <end position="634"/>
    </location>
</feature>
<feature type="compositionally biased region" description="Polar residues" evidence="1">
    <location>
        <begin position="257"/>
        <end position="274"/>
    </location>
</feature>
<feature type="compositionally biased region" description="Basic and acidic residues" evidence="1">
    <location>
        <begin position="29"/>
        <end position="41"/>
    </location>
</feature>
<dbReference type="AlphaFoldDB" id="A0A0D1Z8T9"/>
<dbReference type="Proteomes" id="UP000053599">
    <property type="component" value="Unassembled WGS sequence"/>
</dbReference>
<feature type="region of interest" description="Disordered" evidence="1">
    <location>
        <begin position="1"/>
        <end position="42"/>
    </location>
</feature>
<feature type="compositionally biased region" description="Polar residues" evidence="1">
    <location>
        <begin position="205"/>
        <end position="220"/>
    </location>
</feature>
<feature type="region of interest" description="Disordered" evidence="1">
    <location>
        <begin position="343"/>
        <end position="411"/>
    </location>
</feature>
<feature type="region of interest" description="Disordered" evidence="1">
    <location>
        <begin position="424"/>
        <end position="447"/>
    </location>
</feature>
<evidence type="ECO:0000313" key="2">
    <source>
        <dbReference type="EMBL" id="KIV83183.1"/>
    </source>
</evidence>
<feature type="region of interest" description="Disordered" evidence="1">
    <location>
        <begin position="478"/>
        <end position="544"/>
    </location>
</feature>
<gene>
    <name evidence="2" type="ORF">PV11_05233</name>
</gene>
<name>A0A0D1Z8T9_9EURO</name>
<proteinExistence type="predicted"/>
<evidence type="ECO:0000313" key="3">
    <source>
        <dbReference type="Proteomes" id="UP000053599"/>
    </source>
</evidence>